<feature type="transmembrane region" description="Helical" evidence="1">
    <location>
        <begin position="31"/>
        <end position="47"/>
    </location>
</feature>
<name>A0A0U3BU86_CITFR</name>
<dbReference type="RefSeq" id="WP_227521351.1">
    <property type="nucleotide sequence ID" value="NZ_KU176944.1"/>
</dbReference>
<keyword evidence="2" id="KW-0614">Plasmid</keyword>
<gene>
    <name evidence="2" type="ORF">pKPC2_CF65_00019</name>
</gene>
<evidence type="ECO:0000313" key="2">
    <source>
        <dbReference type="EMBL" id="ALT06322.1"/>
    </source>
</evidence>
<dbReference type="EMBL" id="KU176944">
    <property type="protein sequence ID" value="ALT06322.1"/>
    <property type="molecule type" value="Genomic_DNA"/>
</dbReference>
<keyword evidence="1" id="KW-1133">Transmembrane helix</keyword>
<dbReference type="GeneID" id="93757140"/>
<evidence type="ECO:0000256" key="1">
    <source>
        <dbReference type="SAM" id="Phobius"/>
    </source>
</evidence>
<reference evidence="2" key="1">
    <citation type="submission" date="2015-11" db="EMBL/GenBank/DDBJ databases">
        <authorList>
            <person name="Zong Z."/>
            <person name="Wu W."/>
            <person name="Feng Y."/>
        </authorList>
    </citation>
    <scope>NUCLEOTIDE SEQUENCE</scope>
    <source>
        <strain evidence="2">WCHCF65</strain>
        <plasmid evidence="2">pKPC2_CF65</plasmid>
    </source>
</reference>
<feature type="transmembrane region" description="Helical" evidence="1">
    <location>
        <begin position="53"/>
        <end position="72"/>
    </location>
</feature>
<protein>
    <submittedName>
        <fullName evidence="2">Uncharacterized protein</fullName>
    </submittedName>
</protein>
<organism evidence="2">
    <name type="scientific">Citrobacter freundii</name>
    <dbReference type="NCBI Taxonomy" id="546"/>
    <lineage>
        <taxon>Bacteria</taxon>
        <taxon>Pseudomonadati</taxon>
        <taxon>Pseudomonadota</taxon>
        <taxon>Gammaproteobacteria</taxon>
        <taxon>Enterobacterales</taxon>
        <taxon>Enterobacteriaceae</taxon>
        <taxon>Citrobacter</taxon>
        <taxon>Citrobacter freundii complex</taxon>
    </lineage>
</organism>
<proteinExistence type="predicted"/>
<keyword evidence="1" id="KW-0472">Membrane</keyword>
<accession>A0A0U3BU86</accession>
<dbReference type="AlphaFoldDB" id="A0A0U3BU86"/>
<keyword evidence="1" id="KW-0812">Transmembrane</keyword>
<sequence>MQDTKTELNPNLKNSRVFNSRREKWGLPQEMVLVLLLVNLFALFLAIKYWSIFSGLGMALFAVVTVMPMYLIHREDRDAHIVWRKVIFGSGNMNNSKTKVRKVRFISLNPTKGNVHDSQRVK</sequence>
<geneLocation type="plasmid" evidence="2">
    <name>pKPC2_CF65</name>
</geneLocation>